<comment type="caution">
    <text evidence="2">The sequence shown here is derived from an EMBL/GenBank/DDBJ whole genome shotgun (WGS) entry which is preliminary data.</text>
</comment>
<sequence>MVKSTFHPDPIHPSGGGIVTDSTPVISGEDPLTAGMTDAEKRDLDLAEARKMLAALKGGAFEIPTLGSLVKPFEDRLERADRFHLDAEDADRAVTDAKRTRDAHEAAALRVPNGDPVATAAGAQKTLDEALKRAQNLNRLANTTVLLARNDALAARTRIRRDYRANADRLTRERLRTFEAERTAAIEAVAEAQRRIRRATSAFGNVRGMASQLPEDDRLRALVSKSSFSPNDRRAGTNQPTLAAVLQHLDTIPFRLGYGDDRAPRAYPVIGASFGEAVKIAAEEDAAANSDSA</sequence>
<accession>A0A840W7Y4</accession>
<dbReference type="EMBL" id="JACHDO010000001">
    <property type="protein sequence ID" value="MBB5493129.1"/>
    <property type="molecule type" value="Genomic_DNA"/>
</dbReference>
<proteinExistence type="predicted"/>
<dbReference type="Proteomes" id="UP000579647">
    <property type="component" value="Unassembled WGS sequence"/>
</dbReference>
<dbReference type="RefSeq" id="WP_184366436.1">
    <property type="nucleotide sequence ID" value="NZ_BAAAKM010000029.1"/>
</dbReference>
<reference evidence="2 3" key="1">
    <citation type="submission" date="2020-08" db="EMBL/GenBank/DDBJ databases">
        <title>Sequencing the genomes of 1000 actinobacteria strains.</title>
        <authorList>
            <person name="Klenk H.-P."/>
        </authorList>
    </citation>
    <scope>NUCLEOTIDE SEQUENCE [LARGE SCALE GENOMIC DNA]</scope>
    <source>
        <strain evidence="2 3">DSM 44598</strain>
    </source>
</reference>
<evidence type="ECO:0000313" key="3">
    <source>
        <dbReference type="Proteomes" id="UP000579647"/>
    </source>
</evidence>
<evidence type="ECO:0000313" key="2">
    <source>
        <dbReference type="EMBL" id="MBB5493129.1"/>
    </source>
</evidence>
<protein>
    <submittedName>
        <fullName evidence="2">Uncharacterized protein</fullName>
    </submittedName>
</protein>
<name>A0A840W7Y4_9ACTN</name>
<evidence type="ECO:0000256" key="1">
    <source>
        <dbReference type="SAM" id="MobiDB-lite"/>
    </source>
</evidence>
<gene>
    <name evidence="2" type="ORF">HNR07_004266</name>
</gene>
<feature type="region of interest" description="Disordered" evidence="1">
    <location>
        <begin position="1"/>
        <end position="35"/>
    </location>
</feature>
<organism evidence="2 3">
    <name type="scientific">Nocardiopsis metallicus</name>
    <dbReference type="NCBI Taxonomy" id="179819"/>
    <lineage>
        <taxon>Bacteria</taxon>
        <taxon>Bacillati</taxon>
        <taxon>Actinomycetota</taxon>
        <taxon>Actinomycetes</taxon>
        <taxon>Streptosporangiales</taxon>
        <taxon>Nocardiopsidaceae</taxon>
        <taxon>Nocardiopsis</taxon>
    </lineage>
</organism>
<keyword evidence="3" id="KW-1185">Reference proteome</keyword>
<dbReference type="AlphaFoldDB" id="A0A840W7Y4"/>